<comment type="caution">
    <text evidence="2">The sequence shown here is derived from an EMBL/GenBank/DDBJ whole genome shotgun (WGS) entry which is preliminary data.</text>
</comment>
<evidence type="ECO:0000313" key="3">
    <source>
        <dbReference type="Proteomes" id="UP001341840"/>
    </source>
</evidence>
<organism evidence="2 3">
    <name type="scientific">Stylosanthes scabra</name>
    <dbReference type="NCBI Taxonomy" id="79078"/>
    <lineage>
        <taxon>Eukaryota</taxon>
        <taxon>Viridiplantae</taxon>
        <taxon>Streptophyta</taxon>
        <taxon>Embryophyta</taxon>
        <taxon>Tracheophyta</taxon>
        <taxon>Spermatophyta</taxon>
        <taxon>Magnoliopsida</taxon>
        <taxon>eudicotyledons</taxon>
        <taxon>Gunneridae</taxon>
        <taxon>Pentapetalae</taxon>
        <taxon>rosids</taxon>
        <taxon>fabids</taxon>
        <taxon>Fabales</taxon>
        <taxon>Fabaceae</taxon>
        <taxon>Papilionoideae</taxon>
        <taxon>50 kb inversion clade</taxon>
        <taxon>dalbergioids sensu lato</taxon>
        <taxon>Dalbergieae</taxon>
        <taxon>Pterocarpus clade</taxon>
        <taxon>Stylosanthes</taxon>
    </lineage>
</organism>
<keyword evidence="1" id="KW-0472">Membrane</keyword>
<dbReference type="Proteomes" id="UP001341840">
    <property type="component" value="Unassembled WGS sequence"/>
</dbReference>
<protein>
    <submittedName>
        <fullName evidence="2">Uncharacterized protein</fullName>
    </submittedName>
</protein>
<gene>
    <name evidence="2" type="ORF">PIB30_001527</name>
</gene>
<keyword evidence="1" id="KW-1133">Transmembrane helix</keyword>
<evidence type="ECO:0000256" key="1">
    <source>
        <dbReference type="SAM" id="Phobius"/>
    </source>
</evidence>
<sequence length="177" mass="19338">MALTDDYEPVRASLLHLNPLPSLEDALPRLKSEENRLGLTHAKSDNVFAATDKKALGAPDLCLSYSPTASRSEQVSLTSQLLAAATESTDPSSLNPPSVSPFDIESLLKQLLYFLVISLLLFLLLQDRWTGRVIGTGCKVGRLFELENLHIPSTTIFVMFPLLLLFTYGIAVLPTAP</sequence>
<dbReference type="EMBL" id="JASCZI010030211">
    <property type="protein sequence ID" value="MED6118295.1"/>
    <property type="molecule type" value="Genomic_DNA"/>
</dbReference>
<keyword evidence="1" id="KW-0812">Transmembrane</keyword>
<evidence type="ECO:0000313" key="2">
    <source>
        <dbReference type="EMBL" id="MED6118295.1"/>
    </source>
</evidence>
<keyword evidence="3" id="KW-1185">Reference proteome</keyword>
<feature type="transmembrane region" description="Helical" evidence="1">
    <location>
        <begin position="149"/>
        <end position="173"/>
    </location>
</feature>
<proteinExistence type="predicted"/>
<feature type="transmembrane region" description="Helical" evidence="1">
    <location>
        <begin position="111"/>
        <end position="129"/>
    </location>
</feature>
<accession>A0ABU6R2M1</accession>
<reference evidence="2 3" key="1">
    <citation type="journal article" date="2023" name="Plants (Basel)">
        <title>Bridging the Gap: Combining Genomics and Transcriptomics Approaches to Understand Stylosanthes scabra, an Orphan Legume from the Brazilian Caatinga.</title>
        <authorList>
            <person name="Ferreira-Neto J.R.C."/>
            <person name="da Silva M.D."/>
            <person name="Binneck E."/>
            <person name="de Melo N.F."/>
            <person name="da Silva R.H."/>
            <person name="de Melo A.L.T.M."/>
            <person name="Pandolfi V."/>
            <person name="Bustamante F.O."/>
            <person name="Brasileiro-Vidal A.C."/>
            <person name="Benko-Iseppon A.M."/>
        </authorList>
    </citation>
    <scope>NUCLEOTIDE SEQUENCE [LARGE SCALE GENOMIC DNA]</scope>
    <source>
        <tissue evidence="2">Leaves</tissue>
    </source>
</reference>
<name>A0ABU6R2M1_9FABA</name>